<dbReference type="InterPro" id="IPR014710">
    <property type="entry name" value="RmlC-like_jellyroll"/>
</dbReference>
<evidence type="ECO:0000259" key="4">
    <source>
        <dbReference type="PROSITE" id="PS01124"/>
    </source>
</evidence>
<evidence type="ECO:0000313" key="5">
    <source>
        <dbReference type="EMBL" id="SHF37481.1"/>
    </source>
</evidence>
<keyword evidence="3" id="KW-0804">Transcription</keyword>
<evidence type="ECO:0000313" key="6">
    <source>
        <dbReference type="Proteomes" id="UP000184108"/>
    </source>
</evidence>
<organism evidence="5 6">
    <name type="scientific">Chryseobacterium vrystaatense</name>
    <dbReference type="NCBI Taxonomy" id="307480"/>
    <lineage>
        <taxon>Bacteria</taxon>
        <taxon>Pseudomonadati</taxon>
        <taxon>Bacteroidota</taxon>
        <taxon>Flavobacteriia</taxon>
        <taxon>Flavobacteriales</taxon>
        <taxon>Weeksellaceae</taxon>
        <taxon>Chryseobacterium group</taxon>
        <taxon>Chryseobacterium</taxon>
    </lineage>
</organism>
<keyword evidence="2 5" id="KW-0238">DNA-binding</keyword>
<proteinExistence type="predicted"/>
<dbReference type="InterPro" id="IPR003313">
    <property type="entry name" value="AraC-bd"/>
</dbReference>
<dbReference type="InterPro" id="IPR020449">
    <property type="entry name" value="Tscrpt_reg_AraC-type_HTH"/>
</dbReference>
<gene>
    <name evidence="5" type="ORF">SAMN02787073_2131</name>
</gene>
<evidence type="ECO:0000256" key="3">
    <source>
        <dbReference type="ARBA" id="ARBA00023163"/>
    </source>
</evidence>
<evidence type="ECO:0000256" key="1">
    <source>
        <dbReference type="ARBA" id="ARBA00023015"/>
    </source>
</evidence>
<dbReference type="GO" id="GO:0043565">
    <property type="term" value="F:sequence-specific DNA binding"/>
    <property type="evidence" value="ECO:0007669"/>
    <property type="project" value="InterPro"/>
</dbReference>
<dbReference type="InterPro" id="IPR018060">
    <property type="entry name" value="HTH_AraC"/>
</dbReference>
<accession>A0A1M5B4K4</accession>
<dbReference type="Pfam" id="PF02311">
    <property type="entry name" value="AraC_binding"/>
    <property type="match status" value="1"/>
</dbReference>
<protein>
    <submittedName>
        <fullName evidence="5">AraC-type DNA-binding protein</fullName>
    </submittedName>
</protein>
<dbReference type="AlphaFoldDB" id="A0A1M5B4K4"/>
<dbReference type="PRINTS" id="PR00032">
    <property type="entry name" value="HTHARAC"/>
</dbReference>
<dbReference type="Gene3D" id="1.10.10.60">
    <property type="entry name" value="Homeodomain-like"/>
    <property type="match status" value="1"/>
</dbReference>
<name>A0A1M5B4K4_9FLAO</name>
<dbReference type="SMART" id="SM00342">
    <property type="entry name" value="HTH_ARAC"/>
    <property type="match status" value="1"/>
</dbReference>
<dbReference type="InterPro" id="IPR009057">
    <property type="entry name" value="Homeodomain-like_sf"/>
</dbReference>
<dbReference type="Gene3D" id="2.60.120.10">
    <property type="entry name" value="Jelly Rolls"/>
    <property type="match status" value="1"/>
</dbReference>
<feature type="domain" description="HTH araC/xylS-type" evidence="4">
    <location>
        <begin position="216"/>
        <end position="314"/>
    </location>
</feature>
<dbReference type="SUPFAM" id="SSF46689">
    <property type="entry name" value="Homeodomain-like"/>
    <property type="match status" value="1"/>
</dbReference>
<dbReference type="GO" id="GO:0003700">
    <property type="term" value="F:DNA-binding transcription factor activity"/>
    <property type="evidence" value="ECO:0007669"/>
    <property type="project" value="InterPro"/>
</dbReference>
<sequence length="317" mass="37060">MQICVIPRFTVLLYHNYDPFIISVMNSISVLHIELFQSGRNTSDFYFNTMKEHLVVGHSHIEKPHRHDFYAAVLFTKGKGIHEIDFHKYDVSEGSLFFLSPGQIHSWELSEDIDGYIFFCSQEFYEIHYVSQKLRNFPFFGSISFPRKLQLDTDELHKKNSLFQELGEEHKSQGVMKEGAILSLMSQIFINATRLFSKDIDIRSSSASLSYFKHYQDFENLVEQNFTTHKSISHYASLLGMTPKHLNRIAQTVVQKTATDVITERVVLEAKRMLMYLDEGLVEIAFRLGYEEYSYFVRVFRKSSGMTPTQFMRKYKA</sequence>
<dbReference type="PROSITE" id="PS01124">
    <property type="entry name" value="HTH_ARAC_FAMILY_2"/>
    <property type="match status" value="1"/>
</dbReference>
<dbReference type="Proteomes" id="UP000184108">
    <property type="component" value="Unassembled WGS sequence"/>
</dbReference>
<dbReference type="InterPro" id="IPR037923">
    <property type="entry name" value="HTH-like"/>
</dbReference>
<dbReference type="EMBL" id="FQVE01000002">
    <property type="protein sequence ID" value="SHF37481.1"/>
    <property type="molecule type" value="Genomic_DNA"/>
</dbReference>
<dbReference type="PANTHER" id="PTHR43280:SF32">
    <property type="entry name" value="TRANSCRIPTIONAL REGULATORY PROTEIN"/>
    <property type="match status" value="1"/>
</dbReference>
<evidence type="ECO:0000256" key="2">
    <source>
        <dbReference type="ARBA" id="ARBA00023125"/>
    </source>
</evidence>
<dbReference type="Pfam" id="PF12833">
    <property type="entry name" value="HTH_18"/>
    <property type="match status" value="1"/>
</dbReference>
<dbReference type="PANTHER" id="PTHR43280">
    <property type="entry name" value="ARAC-FAMILY TRANSCRIPTIONAL REGULATOR"/>
    <property type="match status" value="1"/>
</dbReference>
<keyword evidence="1" id="KW-0805">Transcription regulation</keyword>
<dbReference type="SUPFAM" id="SSF51215">
    <property type="entry name" value="Regulatory protein AraC"/>
    <property type="match status" value="1"/>
</dbReference>
<reference evidence="6" key="1">
    <citation type="submission" date="2016-11" db="EMBL/GenBank/DDBJ databases">
        <authorList>
            <person name="Varghese N."/>
            <person name="Submissions S."/>
        </authorList>
    </citation>
    <scope>NUCLEOTIDE SEQUENCE [LARGE SCALE GENOMIC DNA]</scope>
    <source>
        <strain evidence="6">YR203</strain>
    </source>
</reference>